<dbReference type="InterPro" id="IPR017945">
    <property type="entry name" value="DHBP_synth_RibB-like_a/b_dom"/>
</dbReference>
<dbReference type="GO" id="GO:0005525">
    <property type="term" value="F:GTP binding"/>
    <property type="evidence" value="ECO:0007669"/>
    <property type="project" value="UniProtKB-KW"/>
</dbReference>
<keyword evidence="8 20" id="KW-0686">Riboflavin biosynthesis</keyword>
<dbReference type="InterPro" id="IPR032677">
    <property type="entry name" value="GTP_cyclohydro_II"/>
</dbReference>
<comment type="pathway">
    <text evidence="5 20">Cofactor biosynthesis; riboflavin biosynthesis; 5-amino-6-(D-ribitylamino)uracil from GTP: step 1/4.</text>
</comment>
<evidence type="ECO:0000256" key="10">
    <source>
        <dbReference type="ARBA" id="ARBA00022741"/>
    </source>
</evidence>
<dbReference type="Pfam" id="PF00925">
    <property type="entry name" value="GTP_cyclohydro2"/>
    <property type="match status" value="1"/>
</dbReference>
<dbReference type="PANTHER" id="PTHR21327:SF18">
    <property type="entry name" value="3,4-DIHYDROXY-2-BUTANONE 4-PHOSPHATE SYNTHASE"/>
    <property type="match status" value="1"/>
</dbReference>
<organism evidence="22 23">
    <name type="scientific">Levilactobacillus bambusae</name>
    <dbReference type="NCBI Taxonomy" id="2024736"/>
    <lineage>
        <taxon>Bacteria</taxon>
        <taxon>Bacillati</taxon>
        <taxon>Bacillota</taxon>
        <taxon>Bacilli</taxon>
        <taxon>Lactobacillales</taxon>
        <taxon>Lactobacillaceae</taxon>
        <taxon>Levilactobacillus</taxon>
    </lineage>
</organism>
<dbReference type="Gene3D" id="3.90.870.10">
    <property type="entry name" value="DHBP synthase"/>
    <property type="match status" value="1"/>
</dbReference>
<dbReference type="NCBIfam" id="NF001591">
    <property type="entry name" value="PRK00393.1"/>
    <property type="match status" value="1"/>
</dbReference>
<dbReference type="InterPro" id="IPR036144">
    <property type="entry name" value="RibA-like_sf"/>
</dbReference>
<dbReference type="SUPFAM" id="SSF55821">
    <property type="entry name" value="YrdC/RibB"/>
    <property type="match status" value="1"/>
</dbReference>
<keyword evidence="10 20" id="KW-0547">Nucleotide-binding</keyword>
<evidence type="ECO:0000313" key="23">
    <source>
        <dbReference type="Proteomes" id="UP000245080"/>
    </source>
</evidence>
<dbReference type="Proteomes" id="UP000245080">
    <property type="component" value="Unassembled WGS sequence"/>
</dbReference>
<dbReference type="FunFam" id="3.90.870.10:FF:000001">
    <property type="entry name" value="Riboflavin biosynthesis protein RibBA"/>
    <property type="match status" value="1"/>
</dbReference>
<dbReference type="PIRSF" id="PIRSF001259">
    <property type="entry name" value="RibA"/>
    <property type="match status" value="1"/>
</dbReference>
<evidence type="ECO:0000256" key="18">
    <source>
        <dbReference type="ARBA" id="ARBA00043932"/>
    </source>
</evidence>
<dbReference type="OrthoDB" id="9793111at2"/>
<protein>
    <recommendedName>
        <fullName evidence="20">GTP cyclohydrolase-2</fullName>
        <ecNumber evidence="20">3.5.4.25</ecNumber>
    </recommendedName>
    <alternativeName>
        <fullName evidence="20">GTP cyclohydrolase II</fullName>
    </alternativeName>
</protein>
<name>A0A2V1MZD6_9LACO</name>
<dbReference type="GO" id="GO:0003935">
    <property type="term" value="F:GTP cyclohydrolase II activity"/>
    <property type="evidence" value="ECO:0007669"/>
    <property type="project" value="UniProtKB-UniRule"/>
</dbReference>
<dbReference type="EMBL" id="QCXQ01000002">
    <property type="protein sequence ID" value="PWG00337.1"/>
    <property type="molecule type" value="Genomic_DNA"/>
</dbReference>
<evidence type="ECO:0000256" key="19">
    <source>
        <dbReference type="ARBA" id="ARBA00049295"/>
    </source>
</evidence>
<dbReference type="GO" id="GO:0008270">
    <property type="term" value="F:zinc ion binding"/>
    <property type="evidence" value="ECO:0007669"/>
    <property type="project" value="UniProtKB-UniRule"/>
</dbReference>
<feature type="domain" description="GTP cyclohydrolase II" evidence="21">
    <location>
        <begin position="212"/>
        <end position="372"/>
    </location>
</feature>
<comment type="pathway">
    <text evidence="6">Cofactor biosynthesis; riboflavin biosynthesis; 2-hydroxy-3-oxobutyl phosphate from D-ribulose 5-phosphate: step 1/1.</text>
</comment>
<dbReference type="PANTHER" id="PTHR21327">
    <property type="entry name" value="GTP CYCLOHYDROLASE II-RELATED"/>
    <property type="match status" value="1"/>
</dbReference>
<feature type="binding site" evidence="20">
    <location>
        <position position="352"/>
    </location>
    <ligand>
        <name>GTP</name>
        <dbReference type="ChEBI" id="CHEBI:37565"/>
    </ligand>
</feature>
<dbReference type="GO" id="GO:0005829">
    <property type="term" value="C:cytosol"/>
    <property type="evidence" value="ECO:0007669"/>
    <property type="project" value="TreeGrafter"/>
</dbReference>
<feature type="binding site" evidence="20">
    <location>
        <begin position="253"/>
        <end position="257"/>
    </location>
    <ligand>
        <name>GTP</name>
        <dbReference type="ChEBI" id="CHEBI:37565"/>
    </ligand>
</feature>
<sequence>MKSTNIEAALTALRAGQLVLVVDDDHREAEGDLIGLSELATPETVNLMTQYGRGLICVPITADRAKLLHLESMTNQNTEHFGTAFTVSVDARTTTTGISAFERAATIRQLANPAAQPTDFNRPGHVFPLIAQPGGVLTRPGHTEAAVDLARLAGAKSTSAYICETLAPDGHMQRTDGLKRLADKLGMPRLTIAELAAYRYAHDQGVVTADRTVALPSRYGRFTLTDYTSVVDNRLQLLIESQTPIPTGAPLVRLHSECLTGDVFGSKRCDCGQQLQMALDRINQEGGYVLYLRQEGRGIGLKQKLRAYALQEQGYDTVEANEYLGFAPDERDYGLAAAILHERGLTHVRLLTNNPAKAEGLAQYGIVVDDLVPLEAEVFPEDRGYLKTKQQKFHHHLHLED</sequence>
<comment type="cofactor">
    <cofactor evidence="3">
        <name>Mg(2+)</name>
        <dbReference type="ChEBI" id="CHEBI:18420"/>
    </cofactor>
</comment>
<dbReference type="GO" id="GO:0008686">
    <property type="term" value="F:3,4-dihydroxy-2-butanone-4-phosphate synthase activity"/>
    <property type="evidence" value="ECO:0007669"/>
    <property type="project" value="UniProtKB-EC"/>
</dbReference>
<comment type="similarity">
    <text evidence="7">In the N-terminal section; belongs to the DHBP synthase family.</text>
</comment>
<dbReference type="Pfam" id="PF00926">
    <property type="entry name" value="DHBP_synthase"/>
    <property type="match status" value="1"/>
</dbReference>
<evidence type="ECO:0000313" key="22">
    <source>
        <dbReference type="EMBL" id="PWG00337.1"/>
    </source>
</evidence>
<keyword evidence="9 20" id="KW-0479">Metal-binding</keyword>
<evidence type="ECO:0000256" key="9">
    <source>
        <dbReference type="ARBA" id="ARBA00022723"/>
    </source>
</evidence>
<proteinExistence type="inferred from homology"/>
<feature type="binding site" evidence="20">
    <location>
        <position position="269"/>
    </location>
    <ligand>
        <name>Zn(2+)</name>
        <dbReference type="ChEBI" id="CHEBI:29105"/>
        <note>catalytic</note>
    </ligand>
</feature>
<feature type="binding site" evidence="20">
    <location>
        <position position="271"/>
    </location>
    <ligand>
        <name>Zn(2+)</name>
        <dbReference type="ChEBI" id="CHEBI:29105"/>
        <note>catalytic</note>
    </ligand>
</feature>
<comment type="catalytic activity">
    <reaction evidence="19 20">
        <text>GTP + 4 H2O = 2,5-diamino-6-hydroxy-4-(5-phosphoribosylamino)-pyrimidine + formate + 2 phosphate + 3 H(+)</text>
        <dbReference type="Rhea" id="RHEA:23704"/>
        <dbReference type="ChEBI" id="CHEBI:15377"/>
        <dbReference type="ChEBI" id="CHEBI:15378"/>
        <dbReference type="ChEBI" id="CHEBI:15740"/>
        <dbReference type="ChEBI" id="CHEBI:37565"/>
        <dbReference type="ChEBI" id="CHEBI:43474"/>
        <dbReference type="ChEBI" id="CHEBI:58614"/>
        <dbReference type="EC" id="3.5.4.25"/>
    </reaction>
</comment>
<evidence type="ECO:0000256" key="3">
    <source>
        <dbReference type="ARBA" id="ARBA00001946"/>
    </source>
</evidence>
<accession>A0A2V1MZD6</accession>
<evidence type="ECO:0000256" key="13">
    <source>
        <dbReference type="ARBA" id="ARBA00022842"/>
    </source>
</evidence>
<dbReference type="UniPathway" id="UPA00275">
    <property type="reaction ID" value="UER00399"/>
</dbReference>
<feature type="binding site" evidence="20">
    <location>
        <position position="317"/>
    </location>
    <ligand>
        <name>GTP</name>
        <dbReference type="ChEBI" id="CHEBI:37565"/>
    </ligand>
</feature>
<evidence type="ECO:0000256" key="4">
    <source>
        <dbReference type="ARBA" id="ARBA00002284"/>
    </source>
</evidence>
<dbReference type="Gene3D" id="3.40.50.10990">
    <property type="entry name" value="GTP cyclohydrolase II"/>
    <property type="match status" value="1"/>
</dbReference>
<dbReference type="CDD" id="cd00641">
    <property type="entry name" value="GTP_cyclohydro2"/>
    <property type="match status" value="1"/>
</dbReference>
<evidence type="ECO:0000256" key="11">
    <source>
        <dbReference type="ARBA" id="ARBA00022801"/>
    </source>
</evidence>
<comment type="catalytic activity">
    <reaction evidence="1">
        <text>D-ribulose 5-phosphate = (2S)-2-hydroxy-3-oxobutyl phosphate + formate + H(+)</text>
        <dbReference type="Rhea" id="RHEA:18457"/>
        <dbReference type="ChEBI" id="CHEBI:15378"/>
        <dbReference type="ChEBI" id="CHEBI:15740"/>
        <dbReference type="ChEBI" id="CHEBI:58121"/>
        <dbReference type="ChEBI" id="CHEBI:58830"/>
        <dbReference type="EC" id="4.1.99.12"/>
    </reaction>
</comment>
<feature type="active site" description="Nucleophile" evidence="20">
    <location>
        <position position="331"/>
    </location>
</feature>
<evidence type="ECO:0000256" key="5">
    <source>
        <dbReference type="ARBA" id="ARBA00004853"/>
    </source>
</evidence>
<dbReference type="AlphaFoldDB" id="A0A2V1MZD6"/>
<keyword evidence="17" id="KW-0511">Multifunctional enzyme</keyword>
<comment type="cofactor">
    <cofactor evidence="2">
        <name>Mn(2+)</name>
        <dbReference type="ChEBI" id="CHEBI:29035"/>
    </cofactor>
</comment>
<evidence type="ECO:0000256" key="20">
    <source>
        <dbReference type="HAMAP-Rule" id="MF_00179"/>
    </source>
</evidence>
<evidence type="ECO:0000256" key="15">
    <source>
        <dbReference type="ARBA" id="ARBA00023211"/>
    </source>
</evidence>
<evidence type="ECO:0000256" key="1">
    <source>
        <dbReference type="ARBA" id="ARBA00000141"/>
    </source>
</evidence>
<feature type="binding site" evidence="20">
    <location>
        <position position="357"/>
    </location>
    <ligand>
        <name>GTP</name>
        <dbReference type="ChEBI" id="CHEBI:37565"/>
    </ligand>
</feature>
<keyword evidence="12 20" id="KW-0862">Zinc</keyword>
<dbReference type="NCBIfam" id="TIGR00505">
    <property type="entry name" value="ribA"/>
    <property type="match status" value="1"/>
</dbReference>
<dbReference type="InterPro" id="IPR000422">
    <property type="entry name" value="DHBP_synthase_RibB"/>
</dbReference>
<comment type="cofactor">
    <cofactor evidence="20">
        <name>Zn(2+)</name>
        <dbReference type="ChEBI" id="CHEBI:29105"/>
    </cofactor>
    <text evidence="20">Binds 1 zinc ion per subunit.</text>
</comment>
<keyword evidence="23" id="KW-1185">Reference proteome</keyword>
<dbReference type="RefSeq" id="WP_109250284.1">
    <property type="nucleotide sequence ID" value="NZ_QCXQ01000002.1"/>
</dbReference>
<comment type="similarity">
    <text evidence="20">Belongs to the GTP cyclohydrolase II family.</text>
</comment>
<evidence type="ECO:0000256" key="8">
    <source>
        <dbReference type="ARBA" id="ARBA00022619"/>
    </source>
</evidence>
<gene>
    <name evidence="20" type="primary">ribA</name>
    <name evidence="22" type="ORF">DCM90_05245</name>
</gene>
<evidence type="ECO:0000256" key="2">
    <source>
        <dbReference type="ARBA" id="ARBA00001936"/>
    </source>
</evidence>
<comment type="function">
    <text evidence="18 20">Catalyzes the conversion of GTP to 2,5-diamino-6-ribosylamino-4(3H)-pyrimidinone 5'-phosphate (DARP), formate and pyrophosphate.</text>
</comment>
<reference evidence="22 23" key="1">
    <citation type="journal article" date="2018" name="Int. J. Syst. Evol. Microbiol.">
        <title>Lactobacillus bambusae sp. nov., isolated from a traditional fermented Ma-bamboo shoots of Taiwan.</title>
        <authorList>
            <person name="Wang L.-T."/>
        </authorList>
    </citation>
    <scope>NUCLEOTIDE SEQUENCE [LARGE SCALE GENOMIC DNA]</scope>
    <source>
        <strain evidence="22 23">BS-W1</strain>
    </source>
</reference>
<keyword evidence="16" id="KW-0456">Lyase</keyword>
<dbReference type="HAMAP" id="MF_00179">
    <property type="entry name" value="RibA"/>
    <property type="match status" value="1"/>
</dbReference>
<dbReference type="InterPro" id="IPR000926">
    <property type="entry name" value="RibA"/>
</dbReference>
<dbReference type="SUPFAM" id="SSF142695">
    <property type="entry name" value="RibA-like"/>
    <property type="match status" value="1"/>
</dbReference>
<dbReference type="NCBIfam" id="TIGR00506">
    <property type="entry name" value="ribB"/>
    <property type="match status" value="1"/>
</dbReference>
<feature type="active site" description="Proton acceptor" evidence="20">
    <location>
        <position position="329"/>
    </location>
</feature>
<dbReference type="GO" id="GO:0009231">
    <property type="term" value="P:riboflavin biosynthetic process"/>
    <property type="evidence" value="ECO:0007669"/>
    <property type="project" value="UniProtKB-UniRule"/>
</dbReference>
<keyword evidence="15" id="KW-0464">Manganese</keyword>
<feature type="binding site" evidence="20">
    <location>
        <begin position="295"/>
        <end position="297"/>
    </location>
    <ligand>
        <name>GTP</name>
        <dbReference type="ChEBI" id="CHEBI:37565"/>
    </ligand>
</feature>
<comment type="function">
    <text evidence="4">Catalyzes the conversion of D-ribulose 5-phosphate to formate and 3,4-dihydroxy-2-butanone 4-phosphate.</text>
</comment>
<keyword evidence="14 20" id="KW-0342">GTP-binding</keyword>
<keyword evidence="11 20" id="KW-0378">Hydrolase</keyword>
<evidence type="ECO:0000256" key="16">
    <source>
        <dbReference type="ARBA" id="ARBA00023239"/>
    </source>
</evidence>
<evidence type="ECO:0000256" key="14">
    <source>
        <dbReference type="ARBA" id="ARBA00023134"/>
    </source>
</evidence>
<comment type="caution">
    <text evidence="22">The sequence shown here is derived from an EMBL/GenBank/DDBJ whole genome shotgun (WGS) entry which is preliminary data.</text>
</comment>
<feature type="binding site" evidence="20">
    <location>
        <position position="274"/>
    </location>
    <ligand>
        <name>GTP</name>
        <dbReference type="ChEBI" id="CHEBI:37565"/>
    </ligand>
</feature>
<evidence type="ECO:0000256" key="7">
    <source>
        <dbReference type="ARBA" id="ARBA00005520"/>
    </source>
</evidence>
<evidence type="ECO:0000256" key="12">
    <source>
        <dbReference type="ARBA" id="ARBA00022833"/>
    </source>
</evidence>
<dbReference type="FunFam" id="3.40.50.10990:FF:000001">
    <property type="entry name" value="Riboflavin biosynthesis protein RibBA"/>
    <property type="match status" value="1"/>
</dbReference>
<evidence type="ECO:0000259" key="21">
    <source>
        <dbReference type="Pfam" id="PF00925"/>
    </source>
</evidence>
<dbReference type="EC" id="3.5.4.25" evidence="20"/>
<evidence type="ECO:0000256" key="17">
    <source>
        <dbReference type="ARBA" id="ARBA00023268"/>
    </source>
</evidence>
<feature type="binding site" evidence="20">
    <location>
        <position position="258"/>
    </location>
    <ligand>
        <name>Zn(2+)</name>
        <dbReference type="ChEBI" id="CHEBI:29105"/>
        <note>catalytic</note>
    </ligand>
</feature>
<keyword evidence="13" id="KW-0460">Magnesium</keyword>
<evidence type="ECO:0000256" key="6">
    <source>
        <dbReference type="ARBA" id="ARBA00004904"/>
    </source>
</evidence>